<feature type="region of interest" description="Disordered" evidence="1">
    <location>
        <begin position="77"/>
        <end position="101"/>
    </location>
</feature>
<comment type="caution">
    <text evidence="3">The sequence shown here is derived from an EMBL/GenBank/DDBJ whole genome shotgun (WGS) entry which is preliminary data.</text>
</comment>
<dbReference type="Proteomes" id="UP000050833">
    <property type="component" value="Unassembled WGS sequence"/>
</dbReference>
<organism evidence="3 4">
    <name type="scientific">Butyribacter intestini</name>
    <dbReference type="NCBI Taxonomy" id="1703332"/>
    <lineage>
        <taxon>Bacteria</taxon>
        <taxon>Bacillati</taxon>
        <taxon>Bacillota</taxon>
        <taxon>Clostridia</taxon>
        <taxon>Lachnospirales</taxon>
        <taxon>Lachnospiraceae</taxon>
        <taxon>Butyribacter</taxon>
    </lineage>
</organism>
<feature type="transmembrane region" description="Helical" evidence="2">
    <location>
        <begin position="21"/>
        <end position="39"/>
    </location>
</feature>
<evidence type="ECO:0000256" key="1">
    <source>
        <dbReference type="SAM" id="MobiDB-lite"/>
    </source>
</evidence>
<dbReference type="RefSeq" id="WP_055941654.1">
    <property type="nucleotide sequence ID" value="NZ_LLKB01000001.1"/>
</dbReference>
<keyword evidence="2" id="KW-0472">Membrane</keyword>
<dbReference type="EMBL" id="LLKB01000001">
    <property type="protein sequence ID" value="KQC86275.1"/>
    <property type="molecule type" value="Genomic_DNA"/>
</dbReference>
<dbReference type="AlphaFoldDB" id="A0AAW3JVQ2"/>
<accession>A0AAW3JVQ2</accession>
<protein>
    <submittedName>
        <fullName evidence="3">Uncharacterized protein</fullName>
    </submittedName>
</protein>
<evidence type="ECO:0000313" key="3">
    <source>
        <dbReference type="EMBL" id="KQC86275.1"/>
    </source>
</evidence>
<gene>
    <name evidence="3" type="ORF">APZ18_03550</name>
</gene>
<evidence type="ECO:0000256" key="2">
    <source>
        <dbReference type="SAM" id="Phobius"/>
    </source>
</evidence>
<evidence type="ECO:0000313" key="4">
    <source>
        <dbReference type="Proteomes" id="UP000050833"/>
    </source>
</evidence>
<proteinExistence type="predicted"/>
<keyword evidence="2" id="KW-0812">Transmembrane</keyword>
<reference evidence="3 4" key="1">
    <citation type="submission" date="2015-10" db="EMBL/GenBank/DDBJ databases">
        <title>Butyribacter intestini gen. nov., sp. nov., a butyric acid-producing bacterium of the family Lachnospiraceae isolated from the human faeces.</title>
        <authorList>
            <person name="Zou Y."/>
            <person name="Xue W."/>
            <person name="Luo G."/>
            <person name="Lv M."/>
        </authorList>
    </citation>
    <scope>NUCLEOTIDE SEQUENCE [LARGE SCALE GENOMIC DNA]</scope>
    <source>
        <strain evidence="3 4">TF01-11</strain>
    </source>
</reference>
<feature type="compositionally biased region" description="Basic residues" evidence="1">
    <location>
        <begin position="214"/>
        <end position="246"/>
    </location>
</feature>
<sequence>MLRKIRRFYWKQRDRGLGRQTVMAAVGAALFLMIILGAVTKSVIMPKNESRKNVVRTENASGTAIGAETASGGGVAIEGVEASGDPDGEKTDTPIEDSRESMSVDMTDLEPFLGFMSETAYEELKTQLVQICQERNCRSVRKLTYQQTQAFDVTSFILLPDGSVYQCNYNLKSCQVSVFKTDYTEVQINQMKEKQLQEEQQKLEQEQKAEKQKLQKKKVKKKKTIKKKKAKKKPVKKKVKKKRTKK</sequence>
<keyword evidence="4" id="KW-1185">Reference proteome</keyword>
<keyword evidence="2" id="KW-1133">Transmembrane helix</keyword>
<name>A0AAW3JVQ2_9FIRM</name>
<feature type="region of interest" description="Disordered" evidence="1">
    <location>
        <begin position="207"/>
        <end position="246"/>
    </location>
</feature>
<feature type="compositionally biased region" description="Basic and acidic residues" evidence="1">
    <location>
        <begin position="87"/>
        <end position="101"/>
    </location>
</feature>